<feature type="DNA-binding region" description="H-T-H motif" evidence="4">
    <location>
        <begin position="39"/>
        <end position="58"/>
    </location>
</feature>
<dbReference type="PROSITE" id="PS50977">
    <property type="entry name" value="HTH_TETR_2"/>
    <property type="match status" value="1"/>
</dbReference>
<dbReference type="InterPro" id="IPR036271">
    <property type="entry name" value="Tet_transcr_reg_TetR-rel_C_sf"/>
</dbReference>
<dbReference type="InterPro" id="IPR050109">
    <property type="entry name" value="HTH-type_TetR-like_transc_reg"/>
</dbReference>
<dbReference type="SUPFAM" id="SSF46689">
    <property type="entry name" value="Homeodomain-like"/>
    <property type="match status" value="1"/>
</dbReference>
<reference evidence="6 7" key="1">
    <citation type="journal article" date="2017" name="Int. J. Syst. Evol. Microbiol.">
        <title>Desulfovibrio senegalensis sp. nov., a mesophilic sulfate reducer isolated from marine sediment.</title>
        <authorList>
            <person name="Thioye A."/>
            <person name="Gam Z.B.A."/>
            <person name="Mbengue M."/>
            <person name="Cayol J.L."/>
            <person name="Joseph-Bartoli M."/>
            <person name="Toure-Kane C."/>
            <person name="Labat M."/>
        </authorList>
    </citation>
    <scope>NUCLEOTIDE SEQUENCE [LARGE SCALE GENOMIC DNA]</scope>
    <source>
        <strain evidence="6 7">DSM 101509</strain>
    </source>
</reference>
<evidence type="ECO:0000313" key="6">
    <source>
        <dbReference type="EMBL" id="KAB1440864.1"/>
    </source>
</evidence>
<dbReference type="InterPro" id="IPR023772">
    <property type="entry name" value="DNA-bd_HTH_TetR-type_CS"/>
</dbReference>
<feature type="domain" description="HTH tetR-type" evidence="5">
    <location>
        <begin position="16"/>
        <end position="76"/>
    </location>
</feature>
<keyword evidence="7" id="KW-1185">Reference proteome</keyword>
<organism evidence="6 7">
    <name type="scientific">Pseudodesulfovibrio senegalensis</name>
    <dbReference type="NCBI Taxonomy" id="1721087"/>
    <lineage>
        <taxon>Bacteria</taxon>
        <taxon>Pseudomonadati</taxon>
        <taxon>Thermodesulfobacteriota</taxon>
        <taxon>Desulfovibrionia</taxon>
        <taxon>Desulfovibrionales</taxon>
        <taxon>Desulfovibrionaceae</taxon>
    </lineage>
</organism>
<dbReference type="InterPro" id="IPR001647">
    <property type="entry name" value="HTH_TetR"/>
</dbReference>
<dbReference type="SUPFAM" id="SSF48498">
    <property type="entry name" value="Tetracyclin repressor-like, C-terminal domain"/>
    <property type="match status" value="1"/>
</dbReference>
<dbReference type="PRINTS" id="PR00455">
    <property type="entry name" value="HTHTETR"/>
</dbReference>
<keyword evidence="3" id="KW-0804">Transcription</keyword>
<keyword evidence="1" id="KW-0805">Transcription regulation</keyword>
<sequence length="216" mass="23982">MTGADNSKGVREQGRRETHARIFEAAREVFLEKGFDKGTVREIAARAGVGLGSVNLHFKDKTSLMHAVFYDEIERKSFAALESVPDAPLDAQLEFLLEREYDFYGHGGAVFVHAVKASFFVGGRWGERYEEQADRYIRELAKLFDAARERGEIRGDADSEIAAMSCFSHYMFGIVVGVQVEPFSGERAMQAALPMVRQLVEGLRAGIANTEAGHES</sequence>
<dbReference type="PROSITE" id="PS01081">
    <property type="entry name" value="HTH_TETR_1"/>
    <property type="match status" value="1"/>
</dbReference>
<evidence type="ECO:0000259" key="5">
    <source>
        <dbReference type="PROSITE" id="PS50977"/>
    </source>
</evidence>
<dbReference type="EMBL" id="WAIE01000006">
    <property type="protein sequence ID" value="KAB1440864.1"/>
    <property type="molecule type" value="Genomic_DNA"/>
</dbReference>
<evidence type="ECO:0000256" key="3">
    <source>
        <dbReference type="ARBA" id="ARBA00023163"/>
    </source>
</evidence>
<dbReference type="GO" id="GO:0003700">
    <property type="term" value="F:DNA-binding transcription factor activity"/>
    <property type="evidence" value="ECO:0007669"/>
    <property type="project" value="TreeGrafter"/>
</dbReference>
<evidence type="ECO:0000313" key="7">
    <source>
        <dbReference type="Proteomes" id="UP000438699"/>
    </source>
</evidence>
<dbReference type="GO" id="GO:0000976">
    <property type="term" value="F:transcription cis-regulatory region binding"/>
    <property type="evidence" value="ECO:0007669"/>
    <property type="project" value="TreeGrafter"/>
</dbReference>
<name>A0A6N6N1W2_9BACT</name>
<dbReference type="InterPro" id="IPR009057">
    <property type="entry name" value="Homeodomain-like_sf"/>
</dbReference>
<dbReference type="PANTHER" id="PTHR30055">
    <property type="entry name" value="HTH-TYPE TRANSCRIPTIONAL REGULATOR RUTR"/>
    <property type="match status" value="1"/>
</dbReference>
<dbReference type="RefSeq" id="WP_151151608.1">
    <property type="nucleotide sequence ID" value="NZ_WAIE01000006.1"/>
</dbReference>
<accession>A0A6N6N1W2</accession>
<proteinExistence type="predicted"/>
<evidence type="ECO:0000256" key="4">
    <source>
        <dbReference type="PROSITE-ProRule" id="PRU00335"/>
    </source>
</evidence>
<gene>
    <name evidence="6" type="ORF">F8A88_13025</name>
</gene>
<comment type="caution">
    <text evidence="6">The sequence shown here is derived from an EMBL/GenBank/DDBJ whole genome shotgun (WGS) entry which is preliminary data.</text>
</comment>
<dbReference type="PANTHER" id="PTHR30055:SF234">
    <property type="entry name" value="HTH-TYPE TRANSCRIPTIONAL REGULATOR BETI"/>
    <property type="match status" value="1"/>
</dbReference>
<evidence type="ECO:0000256" key="2">
    <source>
        <dbReference type="ARBA" id="ARBA00023125"/>
    </source>
</evidence>
<protein>
    <submittedName>
        <fullName evidence="6">TetR/AcrR family transcriptional regulator</fullName>
    </submittedName>
</protein>
<keyword evidence="2 4" id="KW-0238">DNA-binding</keyword>
<dbReference type="Pfam" id="PF00440">
    <property type="entry name" value="TetR_N"/>
    <property type="match status" value="1"/>
</dbReference>
<dbReference type="AlphaFoldDB" id="A0A6N6N1W2"/>
<dbReference type="Gene3D" id="1.10.357.10">
    <property type="entry name" value="Tetracycline Repressor, domain 2"/>
    <property type="match status" value="1"/>
</dbReference>
<evidence type="ECO:0000256" key="1">
    <source>
        <dbReference type="ARBA" id="ARBA00023015"/>
    </source>
</evidence>
<dbReference type="OrthoDB" id="9795011at2"/>
<dbReference type="Proteomes" id="UP000438699">
    <property type="component" value="Unassembled WGS sequence"/>
</dbReference>